<proteinExistence type="predicted"/>
<name>A0A7W7WX11_9PSEU</name>
<organism evidence="2 3">
    <name type="scientific">Saccharothrix violaceirubra</name>
    <dbReference type="NCBI Taxonomy" id="413306"/>
    <lineage>
        <taxon>Bacteria</taxon>
        <taxon>Bacillati</taxon>
        <taxon>Actinomycetota</taxon>
        <taxon>Actinomycetes</taxon>
        <taxon>Pseudonocardiales</taxon>
        <taxon>Pseudonocardiaceae</taxon>
        <taxon>Saccharothrix</taxon>
    </lineage>
</organism>
<dbReference type="AlphaFoldDB" id="A0A7W7WX11"/>
<dbReference type="EMBL" id="JACHJS010000001">
    <property type="protein sequence ID" value="MBB4966138.1"/>
    <property type="molecule type" value="Genomic_DNA"/>
</dbReference>
<feature type="compositionally biased region" description="Polar residues" evidence="1">
    <location>
        <begin position="1"/>
        <end position="11"/>
    </location>
</feature>
<gene>
    <name evidence="2" type="ORF">F4559_003497</name>
</gene>
<protein>
    <submittedName>
        <fullName evidence="2">Uncharacterized protein</fullName>
    </submittedName>
</protein>
<keyword evidence="3" id="KW-1185">Reference proteome</keyword>
<sequence length="108" mass="11554">MGTFSVNSFSRPSGPVNAGLSDKRLWPVVDGDGGYPSGQGMRWRKGRSTGERGPGRGGLHRTKPFTAGSYTYSGLAIALRSTCAATSPAPTRTAVFRDRQLTTRLLNH</sequence>
<feature type="region of interest" description="Disordered" evidence="1">
    <location>
        <begin position="1"/>
        <end position="64"/>
    </location>
</feature>
<dbReference type="Proteomes" id="UP000542674">
    <property type="component" value="Unassembled WGS sequence"/>
</dbReference>
<reference evidence="2 3" key="1">
    <citation type="submission" date="2020-08" db="EMBL/GenBank/DDBJ databases">
        <title>Sequencing the genomes of 1000 actinobacteria strains.</title>
        <authorList>
            <person name="Klenk H.-P."/>
        </authorList>
    </citation>
    <scope>NUCLEOTIDE SEQUENCE [LARGE SCALE GENOMIC DNA]</scope>
    <source>
        <strain evidence="2 3">DSM 45084</strain>
    </source>
</reference>
<evidence type="ECO:0000256" key="1">
    <source>
        <dbReference type="SAM" id="MobiDB-lite"/>
    </source>
</evidence>
<comment type="caution">
    <text evidence="2">The sequence shown here is derived from an EMBL/GenBank/DDBJ whole genome shotgun (WGS) entry which is preliminary data.</text>
</comment>
<evidence type="ECO:0000313" key="2">
    <source>
        <dbReference type="EMBL" id="MBB4966138.1"/>
    </source>
</evidence>
<evidence type="ECO:0000313" key="3">
    <source>
        <dbReference type="Proteomes" id="UP000542674"/>
    </source>
</evidence>
<accession>A0A7W7WX11</accession>